<proteinExistence type="predicted"/>
<organism evidence="2 3">
    <name type="scientific">Vanilla planifolia</name>
    <name type="common">Vanilla</name>
    <dbReference type="NCBI Taxonomy" id="51239"/>
    <lineage>
        <taxon>Eukaryota</taxon>
        <taxon>Viridiplantae</taxon>
        <taxon>Streptophyta</taxon>
        <taxon>Embryophyta</taxon>
        <taxon>Tracheophyta</taxon>
        <taxon>Spermatophyta</taxon>
        <taxon>Magnoliopsida</taxon>
        <taxon>Liliopsida</taxon>
        <taxon>Asparagales</taxon>
        <taxon>Orchidaceae</taxon>
        <taxon>Vanilloideae</taxon>
        <taxon>Vanilleae</taxon>
        <taxon>Vanilla</taxon>
    </lineage>
</organism>
<evidence type="ECO:0000313" key="2">
    <source>
        <dbReference type="EMBL" id="KAG0498439.1"/>
    </source>
</evidence>
<sequence length="113" mass="12553">MGSGLKIATSISESLRPAQDRHLPELGENLVATQNRERAPIVFPSTKAKFMTMRRPTESWAADAKRPWARPTSWEVRLGPTVSGSSKTLTTPRHVAEEFVEARLSRRSAAARL</sequence>
<gene>
    <name evidence="2" type="ORF">HPP92_003130</name>
</gene>
<keyword evidence="3" id="KW-1185">Reference proteome</keyword>
<protein>
    <submittedName>
        <fullName evidence="2">Uncharacterized protein</fullName>
    </submittedName>
</protein>
<dbReference type="OrthoDB" id="5823761at2759"/>
<reference evidence="2 3" key="1">
    <citation type="journal article" date="2020" name="Nat. Food">
        <title>A phased Vanilla planifolia genome enables genetic improvement of flavour and production.</title>
        <authorList>
            <person name="Hasing T."/>
            <person name="Tang H."/>
            <person name="Brym M."/>
            <person name="Khazi F."/>
            <person name="Huang T."/>
            <person name="Chambers A.H."/>
        </authorList>
    </citation>
    <scope>NUCLEOTIDE SEQUENCE [LARGE SCALE GENOMIC DNA]</scope>
    <source>
        <tissue evidence="2">Leaf</tissue>
    </source>
</reference>
<accession>A0A835RUL5</accession>
<feature type="region of interest" description="Disordered" evidence="1">
    <location>
        <begin position="1"/>
        <end position="21"/>
    </location>
</feature>
<dbReference type="EMBL" id="JADCNL010000001">
    <property type="protein sequence ID" value="KAG0498439.1"/>
    <property type="molecule type" value="Genomic_DNA"/>
</dbReference>
<evidence type="ECO:0000256" key="1">
    <source>
        <dbReference type="SAM" id="MobiDB-lite"/>
    </source>
</evidence>
<name>A0A835RUL5_VANPL</name>
<evidence type="ECO:0000313" key="3">
    <source>
        <dbReference type="Proteomes" id="UP000636800"/>
    </source>
</evidence>
<dbReference type="AlphaFoldDB" id="A0A835RUL5"/>
<dbReference type="Proteomes" id="UP000636800">
    <property type="component" value="Chromosome 1"/>
</dbReference>
<comment type="caution">
    <text evidence="2">The sequence shown here is derived from an EMBL/GenBank/DDBJ whole genome shotgun (WGS) entry which is preliminary data.</text>
</comment>